<evidence type="ECO:0000256" key="3">
    <source>
        <dbReference type="ARBA" id="ARBA00022692"/>
    </source>
</evidence>
<evidence type="ECO:0008006" key="11">
    <source>
        <dbReference type="Google" id="ProtNLM"/>
    </source>
</evidence>
<comment type="subcellular location">
    <subcellularLocation>
        <location evidence="1">Cell membrane</location>
        <topology evidence="1">Multi-pass membrane protein</topology>
    </subcellularLocation>
</comment>
<organism evidence="9 10">
    <name type="scientific">Candidatus Solincola sediminis</name>
    <dbReference type="NCBI Taxonomy" id="1797199"/>
    <lineage>
        <taxon>Bacteria</taxon>
        <taxon>Bacillati</taxon>
        <taxon>Actinomycetota</taxon>
        <taxon>Candidatus Geothermincolia</taxon>
        <taxon>Candidatus Geothermincolales</taxon>
        <taxon>Candidatus Geothermincolaceae</taxon>
        <taxon>Candidatus Solincola</taxon>
    </lineage>
</organism>
<dbReference type="InterPro" id="IPR027379">
    <property type="entry name" value="CLS_N"/>
</dbReference>
<keyword evidence="2" id="KW-1003">Cell membrane</keyword>
<reference evidence="9 10" key="1">
    <citation type="journal article" date="2016" name="Nat. Commun.">
        <title>Thousands of microbial genomes shed light on interconnected biogeochemical processes in an aquifer system.</title>
        <authorList>
            <person name="Anantharaman K."/>
            <person name="Brown C.T."/>
            <person name="Hug L.A."/>
            <person name="Sharon I."/>
            <person name="Castelle C.J."/>
            <person name="Probst A.J."/>
            <person name="Thomas B.C."/>
            <person name="Singh A."/>
            <person name="Wilkins M.J."/>
            <person name="Karaoz U."/>
            <person name="Brodie E.L."/>
            <person name="Williams K.H."/>
            <person name="Hubbard S.S."/>
            <person name="Banfield J.F."/>
        </authorList>
    </citation>
    <scope>NUCLEOTIDE SEQUENCE [LARGE SCALE GENOMIC DNA]</scope>
</reference>
<keyword evidence="5 6" id="KW-0472">Membrane</keyword>
<protein>
    <recommendedName>
        <fullName evidence="11">SHOCT domain-containing protein</fullName>
    </recommendedName>
</protein>
<sequence length="121" mass="14122">MMTADMHGFLVGFFLLLIWIPLVMIWVFVLIDLFNRDMSGWLKALWIVVIILIPFFGSLIYLIFRPLSVTDTEMQQAVQESEFHKAALATDRLAKLSDLLDKGRITQEEFDRKKAKLMKEE</sequence>
<dbReference type="Pfam" id="PF13396">
    <property type="entry name" value="PLDc_N"/>
    <property type="match status" value="1"/>
</dbReference>
<feature type="domain" description="SHOCT" evidence="7">
    <location>
        <begin position="91"/>
        <end position="118"/>
    </location>
</feature>
<feature type="transmembrane region" description="Helical" evidence="6">
    <location>
        <begin position="43"/>
        <end position="64"/>
    </location>
</feature>
<evidence type="ECO:0000256" key="2">
    <source>
        <dbReference type="ARBA" id="ARBA00022475"/>
    </source>
</evidence>
<feature type="transmembrane region" description="Helical" evidence="6">
    <location>
        <begin position="9"/>
        <end position="31"/>
    </location>
</feature>
<name>A0A1F2WI69_9ACTN</name>
<evidence type="ECO:0000259" key="7">
    <source>
        <dbReference type="Pfam" id="PF09851"/>
    </source>
</evidence>
<dbReference type="EMBL" id="MELK01000044">
    <property type="protein sequence ID" value="OFW56547.1"/>
    <property type="molecule type" value="Genomic_DNA"/>
</dbReference>
<evidence type="ECO:0000256" key="4">
    <source>
        <dbReference type="ARBA" id="ARBA00022989"/>
    </source>
</evidence>
<dbReference type="InterPro" id="IPR018649">
    <property type="entry name" value="SHOCT"/>
</dbReference>
<dbReference type="GO" id="GO:0005886">
    <property type="term" value="C:plasma membrane"/>
    <property type="evidence" value="ECO:0007669"/>
    <property type="project" value="UniProtKB-SubCell"/>
</dbReference>
<evidence type="ECO:0000313" key="10">
    <source>
        <dbReference type="Proteomes" id="UP000177876"/>
    </source>
</evidence>
<dbReference type="STRING" id="1797197.A2Y75_01115"/>
<comment type="caution">
    <text evidence="9">The sequence shown here is derived from an EMBL/GenBank/DDBJ whole genome shotgun (WGS) entry which is preliminary data.</text>
</comment>
<evidence type="ECO:0000256" key="6">
    <source>
        <dbReference type="SAM" id="Phobius"/>
    </source>
</evidence>
<accession>A0A1F2WI69</accession>
<dbReference type="Pfam" id="PF09851">
    <property type="entry name" value="SHOCT"/>
    <property type="match status" value="1"/>
</dbReference>
<evidence type="ECO:0000259" key="8">
    <source>
        <dbReference type="Pfam" id="PF13396"/>
    </source>
</evidence>
<proteinExistence type="predicted"/>
<keyword evidence="3 6" id="KW-0812">Transmembrane</keyword>
<evidence type="ECO:0000256" key="1">
    <source>
        <dbReference type="ARBA" id="ARBA00004651"/>
    </source>
</evidence>
<dbReference type="AlphaFoldDB" id="A0A1F2WI69"/>
<keyword evidence="4 6" id="KW-1133">Transmembrane helix</keyword>
<evidence type="ECO:0000313" key="9">
    <source>
        <dbReference type="EMBL" id="OFW56547.1"/>
    </source>
</evidence>
<gene>
    <name evidence="9" type="ORF">A2Y75_01115</name>
</gene>
<feature type="domain" description="Cardiolipin synthase N-terminal" evidence="8">
    <location>
        <begin position="25"/>
        <end position="65"/>
    </location>
</feature>
<dbReference type="Proteomes" id="UP000177876">
    <property type="component" value="Unassembled WGS sequence"/>
</dbReference>
<evidence type="ECO:0000256" key="5">
    <source>
        <dbReference type="ARBA" id="ARBA00023136"/>
    </source>
</evidence>